<dbReference type="InterPro" id="IPR002909">
    <property type="entry name" value="IPT_dom"/>
</dbReference>
<comment type="subcellular location">
    <subcellularLocation>
        <location evidence="2">Cytoplasm</location>
    </subcellularLocation>
    <subcellularLocation>
        <location evidence="1">Nucleus</location>
    </subcellularLocation>
</comment>
<dbReference type="InterPro" id="IPR013783">
    <property type="entry name" value="Ig-like_fold"/>
</dbReference>
<evidence type="ECO:0000256" key="2">
    <source>
        <dbReference type="ARBA" id="ARBA00004496"/>
    </source>
</evidence>
<dbReference type="InterPro" id="IPR011539">
    <property type="entry name" value="RHD_DNA_bind_dom"/>
</dbReference>
<dbReference type="SUPFAM" id="SSF49417">
    <property type="entry name" value="p53-like transcription factors"/>
    <property type="match status" value="1"/>
</dbReference>
<keyword evidence="5" id="KW-0805">Transcription regulation</keyword>
<dbReference type="GO" id="GO:0000978">
    <property type="term" value="F:RNA polymerase II cis-regulatory region sequence-specific DNA binding"/>
    <property type="evidence" value="ECO:0007669"/>
    <property type="project" value="TreeGrafter"/>
</dbReference>
<dbReference type="Pfam" id="PF16179">
    <property type="entry name" value="RHD_dimer"/>
    <property type="match status" value="1"/>
</dbReference>
<dbReference type="InterPro" id="IPR032397">
    <property type="entry name" value="RHD_dimer"/>
</dbReference>
<dbReference type="InterPro" id="IPR008366">
    <property type="entry name" value="NFAT"/>
</dbReference>
<keyword evidence="4" id="KW-0597">Phosphoprotein</keyword>
<dbReference type="GO" id="GO:0005737">
    <property type="term" value="C:cytoplasm"/>
    <property type="evidence" value="ECO:0007669"/>
    <property type="project" value="UniProtKB-SubCell"/>
</dbReference>
<dbReference type="GO" id="GO:0000981">
    <property type="term" value="F:DNA-binding transcription factor activity, RNA polymerase II-specific"/>
    <property type="evidence" value="ECO:0007669"/>
    <property type="project" value="TreeGrafter"/>
</dbReference>
<sequence length="360" mass="40748">MLSQESDIYEDSGLDTNTYFSESSVVANTLLPNTIGLSSNTFDLNSPYFPSLNREILPTYDIRSINNAFTAKRPFETERSEKPELLLLSQPARNHRARYKTEGSRGAVKDRSGRGFPIIKLKGYSKSPVKLRCYIGHDDKIGEPHLFYQASKIIGKHLTPCQVKKIEGIKVVEMELLPENGMQTVVNCIGIVKERNFDVQRKASVLRKKHLFLNEQHGLLEKRSTCCRLVFCCYIPETSETLQTISDPIICTQVLGSPEIHKMSTNRSHVNGGEDLFVIGRNFTKDLKVIFEHESSWRQVVEPEAEYVTQNHFICKIPPFAGPLNHASSAKVLIKVRCGEKCSESASFLYLRNRSISSFI</sequence>
<keyword evidence="3" id="KW-0963">Cytoplasm</keyword>
<dbReference type="AlphaFoldDB" id="A0A3S3NWD1"/>
<dbReference type="OrthoDB" id="5346094at2759"/>
<dbReference type="SUPFAM" id="SSF81296">
    <property type="entry name" value="E set domains"/>
    <property type="match status" value="1"/>
</dbReference>
<dbReference type="InterPro" id="IPR037059">
    <property type="entry name" value="RHD_DNA_bind_dom_sf"/>
</dbReference>
<dbReference type="Gene3D" id="2.60.40.340">
    <property type="entry name" value="Rel homology domain (RHD), DNA-binding domain"/>
    <property type="match status" value="1"/>
</dbReference>
<gene>
    <name evidence="10" type="ORF">B4U79_08720</name>
</gene>
<dbReference type="InterPro" id="IPR008967">
    <property type="entry name" value="p53-like_TF_DNA-bd_sf"/>
</dbReference>
<evidence type="ECO:0000313" key="10">
    <source>
        <dbReference type="EMBL" id="RWS03112.1"/>
    </source>
</evidence>
<dbReference type="PANTHER" id="PTHR12533">
    <property type="entry name" value="NFAT"/>
    <property type="match status" value="1"/>
</dbReference>
<dbReference type="PANTHER" id="PTHR12533:SF7">
    <property type="entry name" value="NFAT NUCLEAR FACTOR, ISOFORM B"/>
    <property type="match status" value="1"/>
</dbReference>
<evidence type="ECO:0000256" key="5">
    <source>
        <dbReference type="ARBA" id="ARBA00023015"/>
    </source>
</evidence>
<keyword evidence="11" id="KW-1185">Reference proteome</keyword>
<keyword evidence="8" id="KW-0539">Nucleus</keyword>
<keyword evidence="7" id="KW-0804">Transcription</keyword>
<organism evidence="10 11">
    <name type="scientific">Dinothrombium tinctorium</name>
    <dbReference type="NCBI Taxonomy" id="1965070"/>
    <lineage>
        <taxon>Eukaryota</taxon>
        <taxon>Metazoa</taxon>
        <taxon>Ecdysozoa</taxon>
        <taxon>Arthropoda</taxon>
        <taxon>Chelicerata</taxon>
        <taxon>Arachnida</taxon>
        <taxon>Acari</taxon>
        <taxon>Acariformes</taxon>
        <taxon>Trombidiformes</taxon>
        <taxon>Prostigmata</taxon>
        <taxon>Anystina</taxon>
        <taxon>Parasitengona</taxon>
        <taxon>Trombidioidea</taxon>
        <taxon>Trombidiidae</taxon>
        <taxon>Dinothrombium</taxon>
    </lineage>
</organism>
<evidence type="ECO:0000313" key="11">
    <source>
        <dbReference type="Proteomes" id="UP000285301"/>
    </source>
</evidence>
<evidence type="ECO:0000256" key="6">
    <source>
        <dbReference type="ARBA" id="ARBA00023125"/>
    </source>
</evidence>
<dbReference type="InterPro" id="IPR014756">
    <property type="entry name" value="Ig_E-set"/>
</dbReference>
<evidence type="ECO:0000256" key="1">
    <source>
        <dbReference type="ARBA" id="ARBA00004123"/>
    </source>
</evidence>
<evidence type="ECO:0000256" key="8">
    <source>
        <dbReference type="ARBA" id="ARBA00023242"/>
    </source>
</evidence>
<dbReference type="EMBL" id="NCKU01006837">
    <property type="protein sequence ID" value="RWS03112.1"/>
    <property type="molecule type" value="Genomic_DNA"/>
</dbReference>
<reference evidence="10 11" key="1">
    <citation type="journal article" date="2018" name="Gigascience">
        <title>Genomes of trombidid mites reveal novel predicted allergens and laterally-transferred genes associated with secondary metabolism.</title>
        <authorList>
            <person name="Dong X."/>
            <person name="Chaisiri K."/>
            <person name="Xia D."/>
            <person name="Armstrong S.D."/>
            <person name="Fang Y."/>
            <person name="Donnelly M.J."/>
            <person name="Kadowaki T."/>
            <person name="McGarry J.W."/>
            <person name="Darby A.C."/>
            <person name="Makepeace B.L."/>
        </authorList>
    </citation>
    <scope>NUCLEOTIDE SEQUENCE [LARGE SCALE GENOMIC DNA]</scope>
    <source>
        <strain evidence="10">UoL-WK</strain>
    </source>
</reference>
<feature type="domain" description="RHD" evidence="9">
    <location>
        <begin position="80"/>
        <end position="261"/>
    </location>
</feature>
<evidence type="ECO:0000256" key="4">
    <source>
        <dbReference type="ARBA" id="ARBA00022553"/>
    </source>
</evidence>
<comment type="caution">
    <text evidence="10">The sequence shown here is derived from an EMBL/GenBank/DDBJ whole genome shotgun (WGS) entry which is preliminary data.</text>
</comment>
<dbReference type="Gene3D" id="2.60.40.10">
    <property type="entry name" value="Immunoglobulins"/>
    <property type="match status" value="1"/>
</dbReference>
<protein>
    <recommendedName>
        <fullName evidence="9">RHD domain-containing protein</fullName>
    </recommendedName>
</protein>
<evidence type="ECO:0000259" key="9">
    <source>
        <dbReference type="PROSITE" id="PS50254"/>
    </source>
</evidence>
<dbReference type="Pfam" id="PF00554">
    <property type="entry name" value="RHD_DNA_bind"/>
    <property type="match status" value="1"/>
</dbReference>
<dbReference type="GO" id="GO:0005667">
    <property type="term" value="C:transcription regulator complex"/>
    <property type="evidence" value="ECO:0007669"/>
    <property type="project" value="TreeGrafter"/>
</dbReference>
<evidence type="ECO:0000256" key="3">
    <source>
        <dbReference type="ARBA" id="ARBA00022490"/>
    </source>
</evidence>
<keyword evidence="6" id="KW-0238">DNA-binding</keyword>
<dbReference type="PROSITE" id="PS50254">
    <property type="entry name" value="REL_2"/>
    <property type="match status" value="1"/>
</dbReference>
<dbReference type="SMART" id="SM00429">
    <property type="entry name" value="IPT"/>
    <property type="match status" value="1"/>
</dbReference>
<dbReference type="GO" id="GO:0005634">
    <property type="term" value="C:nucleus"/>
    <property type="evidence" value="ECO:0007669"/>
    <property type="project" value="UniProtKB-SubCell"/>
</dbReference>
<dbReference type="Proteomes" id="UP000285301">
    <property type="component" value="Unassembled WGS sequence"/>
</dbReference>
<name>A0A3S3NWD1_9ACAR</name>
<evidence type="ECO:0000256" key="7">
    <source>
        <dbReference type="ARBA" id="ARBA00023163"/>
    </source>
</evidence>
<accession>A0A3S3NWD1</accession>
<proteinExistence type="predicted"/>